<evidence type="ECO:0000313" key="3">
    <source>
        <dbReference type="EMBL" id="MBK1883734.1"/>
    </source>
</evidence>
<evidence type="ECO:0000256" key="1">
    <source>
        <dbReference type="SAM" id="MobiDB-lite"/>
    </source>
</evidence>
<feature type="compositionally biased region" description="Polar residues" evidence="1">
    <location>
        <begin position="255"/>
        <end position="264"/>
    </location>
</feature>
<name>A0A934SD82_9BACT</name>
<dbReference type="EMBL" id="JAENIJ010000026">
    <property type="protein sequence ID" value="MBK1883734.1"/>
    <property type="molecule type" value="Genomic_DNA"/>
</dbReference>
<organism evidence="3 4">
    <name type="scientific">Luteolibacter pohnpeiensis</name>
    <dbReference type="NCBI Taxonomy" id="454153"/>
    <lineage>
        <taxon>Bacteria</taxon>
        <taxon>Pseudomonadati</taxon>
        <taxon>Verrucomicrobiota</taxon>
        <taxon>Verrucomicrobiia</taxon>
        <taxon>Verrucomicrobiales</taxon>
        <taxon>Verrucomicrobiaceae</taxon>
        <taxon>Luteolibacter</taxon>
    </lineage>
</organism>
<comment type="caution">
    <text evidence="3">The sequence shown here is derived from an EMBL/GenBank/DDBJ whole genome shotgun (WGS) entry which is preliminary data.</text>
</comment>
<feature type="chain" id="PRO_5037266973" evidence="2">
    <location>
        <begin position="23"/>
        <end position="271"/>
    </location>
</feature>
<dbReference type="Proteomes" id="UP000603141">
    <property type="component" value="Unassembled WGS sequence"/>
</dbReference>
<keyword evidence="2" id="KW-0732">Signal</keyword>
<reference evidence="3" key="1">
    <citation type="submission" date="2021-01" db="EMBL/GenBank/DDBJ databases">
        <title>Modified the classification status of verrucomicrobia.</title>
        <authorList>
            <person name="Feng X."/>
        </authorList>
    </citation>
    <scope>NUCLEOTIDE SEQUENCE</scope>
    <source>
        <strain evidence="3">KCTC 22041</strain>
    </source>
</reference>
<dbReference type="AlphaFoldDB" id="A0A934SD82"/>
<evidence type="ECO:0000313" key="4">
    <source>
        <dbReference type="Proteomes" id="UP000603141"/>
    </source>
</evidence>
<accession>A0A934SD82</accession>
<keyword evidence="4" id="KW-1185">Reference proteome</keyword>
<feature type="signal peptide" evidence="2">
    <location>
        <begin position="1"/>
        <end position="22"/>
    </location>
</feature>
<feature type="region of interest" description="Disordered" evidence="1">
    <location>
        <begin position="249"/>
        <end position="271"/>
    </location>
</feature>
<dbReference type="Pfam" id="PF10670">
    <property type="entry name" value="DUF4198"/>
    <property type="match status" value="1"/>
</dbReference>
<dbReference type="RefSeq" id="WP_200272179.1">
    <property type="nucleotide sequence ID" value="NZ_JAENIJ010000026.1"/>
</dbReference>
<protein>
    <submittedName>
        <fullName evidence="3">DUF4198 domain-containing protein</fullName>
    </submittedName>
</protein>
<gene>
    <name evidence="3" type="ORF">JIN85_15050</name>
</gene>
<sequence>MKRNTLLTTVALLAFAVQPLSAHRFWIIPSSSVLSGEHPWVTVDAAISNSLFFPDHASPGLDSLSVLGPDGKSVALQNGMKGQYRTTFDVELSQPGTYKIFSVRDGLFASYTENGETKRWRGDTQSFAEAGLKDKADLKLTRNNSRVETFVTAGEPTNTVLKPSGEGLELVLDGTHPNDLFNGEPVSFVLQFNGKPAADTEITVVKGDDRYRNEVGEMKLKTDSTGKLTITFPEAGRYWLNASAEGEGGEFEGIPTSSRSSYTATFEVLPQ</sequence>
<dbReference type="InterPro" id="IPR019613">
    <property type="entry name" value="DUF4198"/>
</dbReference>
<evidence type="ECO:0000256" key="2">
    <source>
        <dbReference type="SAM" id="SignalP"/>
    </source>
</evidence>
<proteinExistence type="predicted"/>